<dbReference type="InterPro" id="IPR036388">
    <property type="entry name" value="WH-like_DNA-bd_sf"/>
</dbReference>
<gene>
    <name evidence="2" type="ORF">GCM10009765_57640</name>
</gene>
<dbReference type="SUPFAM" id="SSF46785">
    <property type="entry name" value="Winged helix' DNA-binding domain"/>
    <property type="match status" value="1"/>
</dbReference>
<dbReference type="InterPro" id="IPR000835">
    <property type="entry name" value="HTH_MarR-typ"/>
</dbReference>
<dbReference type="InterPro" id="IPR036390">
    <property type="entry name" value="WH_DNA-bd_sf"/>
</dbReference>
<reference evidence="2 3" key="1">
    <citation type="journal article" date="2019" name="Int. J. Syst. Evol. Microbiol.">
        <title>The Global Catalogue of Microorganisms (GCM) 10K type strain sequencing project: providing services to taxonomists for standard genome sequencing and annotation.</title>
        <authorList>
            <consortium name="The Broad Institute Genomics Platform"/>
            <consortium name="The Broad Institute Genome Sequencing Center for Infectious Disease"/>
            <person name="Wu L."/>
            <person name="Ma J."/>
        </authorList>
    </citation>
    <scope>NUCLEOTIDE SEQUENCE [LARGE SCALE GENOMIC DNA]</scope>
    <source>
        <strain evidence="2 3">JCM 14718</strain>
    </source>
</reference>
<dbReference type="InterPro" id="IPR039422">
    <property type="entry name" value="MarR/SlyA-like"/>
</dbReference>
<evidence type="ECO:0000313" key="3">
    <source>
        <dbReference type="Proteomes" id="UP001500618"/>
    </source>
</evidence>
<accession>A0ABN2I8Z7</accession>
<evidence type="ECO:0000259" key="1">
    <source>
        <dbReference type="PROSITE" id="PS50995"/>
    </source>
</evidence>
<dbReference type="PROSITE" id="PS50995">
    <property type="entry name" value="HTH_MARR_2"/>
    <property type="match status" value="1"/>
</dbReference>
<dbReference type="RefSeq" id="WP_163572041.1">
    <property type="nucleotide sequence ID" value="NZ_BAAANY010000023.1"/>
</dbReference>
<sequence>MSTTPSAADLSQTFTRAAQEMRRKAGTYFATLGWSVAAVRFMVTLESIGSGARMSDIGTALGVTPRAVTALADTLEGDGLVARTPARNDRRTTLITITPAGWEHIEKIRQHNVELAERTFQALDESERTVLMDFLHRLMSAS</sequence>
<evidence type="ECO:0000313" key="2">
    <source>
        <dbReference type="EMBL" id="GAA1700636.1"/>
    </source>
</evidence>
<dbReference type="EMBL" id="BAAANY010000023">
    <property type="protein sequence ID" value="GAA1700636.1"/>
    <property type="molecule type" value="Genomic_DNA"/>
</dbReference>
<feature type="domain" description="HTH marR-type" evidence="1">
    <location>
        <begin position="7"/>
        <end position="140"/>
    </location>
</feature>
<dbReference type="Gene3D" id="1.10.10.10">
    <property type="entry name" value="Winged helix-like DNA-binding domain superfamily/Winged helix DNA-binding domain"/>
    <property type="match status" value="1"/>
</dbReference>
<protein>
    <recommendedName>
        <fullName evidence="1">HTH marR-type domain-containing protein</fullName>
    </recommendedName>
</protein>
<dbReference type="PRINTS" id="PR00598">
    <property type="entry name" value="HTHMARR"/>
</dbReference>
<dbReference type="Proteomes" id="UP001500618">
    <property type="component" value="Unassembled WGS sequence"/>
</dbReference>
<proteinExistence type="predicted"/>
<comment type="caution">
    <text evidence="2">The sequence shown here is derived from an EMBL/GenBank/DDBJ whole genome shotgun (WGS) entry which is preliminary data.</text>
</comment>
<organism evidence="2 3">
    <name type="scientific">Fodinicola feengrottensis</name>
    <dbReference type="NCBI Taxonomy" id="435914"/>
    <lineage>
        <taxon>Bacteria</taxon>
        <taxon>Bacillati</taxon>
        <taxon>Actinomycetota</taxon>
        <taxon>Actinomycetes</taxon>
        <taxon>Mycobacteriales</taxon>
        <taxon>Fodinicola</taxon>
    </lineage>
</organism>
<dbReference type="SMART" id="SM00347">
    <property type="entry name" value="HTH_MARR"/>
    <property type="match status" value="1"/>
</dbReference>
<name>A0ABN2I8Z7_9ACTN</name>
<dbReference type="Pfam" id="PF01047">
    <property type="entry name" value="MarR"/>
    <property type="match status" value="1"/>
</dbReference>
<dbReference type="PANTHER" id="PTHR33164:SF43">
    <property type="entry name" value="HTH-TYPE TRANSCRIPTIONAL REPRESSOR YETL"/>
    <property type="match status" value="1"/>
</dbReference>
<keyword evidence="3" id="KW-1185">Reference proteome</keyword>
<dbReference type="PANTHER" id="PTHR33164">
    <property type="entry name" value="TRANSCRIPTIONAL REGULATOR, MARR FAMILY"/>
    <property type="match status" value="1"/>
</dbReference>